<keyword evidence="14" id="KW-1185">Reference proteome</keyword>
<dbReference type="FunFam" id="1.10.510.10:FF:000571">
    <property type="entry name" value="Maternal embryonic leucine zipper kinase"/>
    <property type="match status" value="1"/>
</dbReference>
<dbReference type="Gene3D" id="3.30.200.20">
    <property type="entry name" value="Phosphorylase Kinase, domain 1"/>
    <property type="match status" value="1"/>
</dbReference>
<evidence type="ECO:0000256" key="4">
    <source>
        <dbReference type="ARBA" id="ARBA00022679"/>
    </source>
</evidence>
<dbReference type="SUPFAM" id="SSF56112">
    <property type="entry name" value="Protein kinase-like (PK-like)"/>
    <property type="match status" value="2"/>
</dbReference>
<feature type="binding site" evidence="10">
    <location>
        <position position="90"/>
    </location>
    <ligand>
        <name>ATP</name>
        <dbReference type="ChEBI" id="CHEBI:30616"/>
    </ligand>
</feature>
<sequence length="1376" mass="153321">MAVGRVMTERADMRSYNALCDMRSYNALIQGAEGLTCLIMAAIAREGSGTADDPLENYEEVKTLGRGAFGVATLVKSRAEGEGGALRVIKQVDLSILTATALEESHKEVGVLQRLTHRHIIAYFDTFMRSSTLYIVMEYADGGDLASLIRQKKDDEETFSEDEAMTIFAQCLSALQFIHSKRILHRDIKSQNIFMMAAGEAKIGDFGISKVIETTTAAQGTVVGTPSYFAPEICEDKPYGPKIDVWSMGVVLYEMLALVQPFTASNVAALIMKIVNAEPAPLPDSCRAEVRDVVRRALSKNPEERATAEELMQLQPVKSAVAPSMEMNNTTLSMADFVKEKDLGRGAYGIAVLVKHRETSVLRVVKTVDLGGMSALARKSAEDEVSLLHRLFHPHIIAYFDTFIEADKLHIVLEYADGGDLYTEVQRRQKDDEYFSEDEAMTLFRQCLSALAYIHKKKILHRDIKTQNIFLMKSGDAKLGDFGISKVMDETMVAGTVVGTPAYLAPEICNGAKYGSRIDVWSLGAVLYEILALKHPFQASNMAATLMKIISADPAPLPDRCSEEVKAVVALALQKDQNKRPSAKELLAHPAVKQLGGEATARLDASSGLDSLASSWDGGKIIEEDENLTLQSPAGTLHSTEFRILDHSTGEGKSLKGILEAEAFVGSDMTKSDMSYTMPVSEGDTLTSLTSGRNTGSGLAEALEISLQGTSTLVPHDRNDRLVQELAARAGKAPGGEDDADAMTGATLLPSEEEEKLRKKREENEAFAEEMRLYKLQMEAEGTGSATMRPSKTPEPEPPTSPQTRTSANASDEGDFSPSRPKTKQERREEEAEKRRQELQQAMAEAALDKQKARERMEKERGGTMKVVGTDKDRSLTSSPGLRGAGASITVCVATISDFAFTDLNPTPYLLNGTATWTPPADTSPYVDYRVWLLTRREFSFSVDEIYFSGSQVDVVPLGTNSLTFSRSRDTETTFGYAQYIAVIPNRQDGDRTAAFNEADVIGLVDYVQGLGALQVESVAFSDSDSVATYVAGPVTWARQDTDYGFVETFAVYLADDAFGTNEVFVASAASGDLGLTIPAGTLADGRSYAAQLFHGGKHWGPIGARLLRELPGPGHLRCFRALHGLSSDCALLHHEPDGDDDNFRKLHLYLDQLLFVHICFQHGHKQQHGSNVDCHHQCLQHQHNYVTVSHNYVEISDVDVKDRDYNLPLYFIDSEQYLLHNSNKFHLHEHEYDHFVPKPDHNDQLCFVNFERHFLSNVNSQFHHHSEQHYNDFVPQPDHNYNICFFNFERYLHRNFNDQFHLDKQYYHHFVQQPDHNKLLRFINFKRYLLSDFNSQFQPHEQQHNFLVPQPDHHKPCFVNSEQYLFVSQFHIHQK</sequence>
<dbReference type="Pfam" id="PF00069">
    <property type="entry name" value="Pkinase"/>
    <property type="match status" value="2"/>
</dbReference>
<feature type="region of interest" description="Disordered" evidence="11">
    <location>
        <begin position="780"/>
        <end position="840"/>
    </location>
</feature>
<dbReference type="EC" id="2.7.11.1" evidence="2"/>
<comment type="caution">
    <text evidence="13">The sequence shown here is derived from an EMBL/GenBank/DDBJ whole genome shotgun (WGS) entry which is preliminary data.</text>
</comment>
<keyword evidence="3" id="KW-0723">Serine/threonine-protein kinase</keyword>
<evidence type="ECO:0000256" key="3">
    <source>
        <dbReference type="ARBA" id="ARBA00022527"/>
    </source>
</evidence>
<keyword evidence="7 10" id="KW-0067">ATP-binding</keyword>
<dbReference type="PANTHER" id="PTHR44899:SF3">
    <property type="entry name" value="SERINE_THREONINE-PROTEIN KINASE NEK1"/>
    <property type="match status" value="1"/>
</dbReference>
<feature type="region of interest" description="Disordered" evidence="11">
    <location>
        <begin position="729"/>
        <end position="764"/>
    </location>
</feature>
<accession>A0A1Q9CAH0</accession>
<feature type="domain" description="Protein kinase" evidence="12">
    <location>
        <begin position="337"/>
        <end position="592"/>
    </location>
</feature>
<dbReference type="InterPro" id="IPR000719">
    <property type="entry name" value="Prot_kinase_dom"/>
</dbReference>
<feature type="compositionally biased region" description="Basic and acidic residues" evidence="11">
    <location>
        <begin position="823"/>
        <end position="838"/>
    </location>
</feature>
<keyword evidence="4" id="KW-0808">Transferase</keyword>
<dbReference type="InterPro" id="IPR008271">
    <property type="entry name" value="Ser/Thr_kinase_AS"/>
</dbReference>
<dbReference type="CDD" id="cd08215">
    <property type="entry name" value="STKc_Nek"/>
    <property type="match status" value="2"/>
</dbReference>
<dbReference type="GO" id="GO:0005524">
    <property type="term" value="F:ATP binding"/>
    <property type="evidence" value="ECO:0007669"/>
    <property type="project" value="UniProtKB-UniRule"/>
</dbReference>
<dbReference type="EMBL" id="LSRX01001434">
    <property type="protein sequence ID" value="OLP79929.1"/>
    <property type="molecule type" value="Genomic_DNA"/>
</dbReference>
<evidence type="ECO:0000259" key="12">
    <source>
        <dbReference type="PROSITE" id="PS50011"/>
    </source>
</evidence>
<reference evidence="13 14" key="1">
    <citation type="submission" date="2016-02" db="EMBL/GenBank/DDBJ databases">
        <title>Genome analysis of coral dinoflagellate symbionts highlights evolutionary adaptations to a symbiotic lifestyle.</title>
        <authorList>
            <person name="Aranda M."/>
            <person name="Li Y."/>
            <person name="Liew Y.J."/>
            <person name="Baumgarten S."/>
            <person name="Simakov O."/>
            <person name="Wilson M."/>
            <person name="Piel J."/>
            <person name="Ashoor H."/>
            <person name="Bougouffa S."/>
            <person name="Bajic V.B."/>
            <person name="Ryu T."/>
            <person name="Ravasi T."/>
            <person name="Bayer T."/>
            <person name="Micklem G."/>
            <person name="Kim H."/>
            <person name="Bhak J."/>
            <person name="Lajeunesse T.C."/>
            <person name="Voolstra C.R."/>
        </authorList>
    </citation>
    <scope>NUCLEOTIDE SEQUENCE [LARGE SCALE GENOMIC DNA]</scope>
    <source>
        <strain evidence="13 14">CCMP2467</strain>
    </source>
</reference>
<comment type="subunit">
    <text evidence="1">Monomer.</text>
</comment>
<dbReference type="Proteomes" id="UP000186817">
    <property type="component" value="Unassembled WGS sequence"/>
</dbReference>
<dbReference type="InterPro" id="IPR051131">
    <property type="entry name" value="NEK_Ser/Thr_kinase_NIMA"/>
</dbReference>
<dbReference type="SMART" id="SM00220">
    <property type="entry name" value="S_TKc"/>
    <property type="match status" value="2"/>
</dbReference>
<evidence type="ECO:0000256" key="1">
    <source>
        <dbReference type="ARBA" id="ARBA00011245"/>
    </source>
</evidence>
<dbReference type="PANTHER" id="PTHR44899">
    <property type="entry name" value="CAMK FAMILY PROTEIN KINASE"/>
    <property type="match status" value="1"/>
</dbReference>
<feature type="domain" description="Protein kinase" evidence="12">
    <location>
        <begin position="58"/>
        <end position="318"/>
    </location>
</feature>
<evidence type="ECO:0000313" key="13">
    <source>
        <dbReference type="EMBL" id="OLP79929.1"/>
    </source>
</evidence>
<evidence type="ECO:0000256" key="8">
    <source>
        <dbReference type="ARBA" id="ARBA00047899"/>
    </source>
</evidence>
<evidence type="ECO:0000256" key="10">
    <source>
        <dbReference type="PROSITE-ProRule" id="PRU10141"/>
    </source>
</evidence>
<evidence type="ECO:0000256" key="7">
    <source>
        <dbReference type="ARBA" id="ARBA00022840"/>
    </source>
</evidence>
<dbReference type="OrthoDB" id="421480at2759"/>
<evidence type="ECO:0000256" key="11">
    <source>
        <dbReference type="SAM" id="MobiDB-lite"/>
    </source>
</evidence>
<dbReference type="InterPro" id="IPR017441">
    <property type="entry name" value="Protein_kinase_ATP_BS"/>
</dbReference>
<dbReference type="PROSITE" id="PS00108">
    <property type="entry name" value="PROTEIN_KINASE_ST"/>
    <property type="match status" value="2"/>
</dbReference>
<evidence type="ECO:0000256" key="9">
    <source>
        <dbReference type="ARBA" id="ARBA00048679"/>
    </source>
</evidence>
<protein>
    <recommendedName>
        <fullName evidence="2">non-specific serine/threonine protein kinase</fullName>
        <ecNumber evidence="2">2.7.11.1</ecNumber>
    </recommendedName>
</protein>
<dbReference type="Gene3D" id="1.10.510.10">
    <property type="entry name" value="Transferase(Phosphotransferase) domain 1"/>
    <property type="match status" value="2"/>
</dbReference>
<keyword evidence="5 10" id="KW-0547">Nucleotide-binding</keyword>
<organism evidence="13 14">
    <name type="scientific">Symbiodinium microadriaticum</name>
    <name type="common">Dinoflagellate</name>
    <name type="synonym">Zooxanthella microadriatica</name>
    <dbReference type="NCBI Taxonomy" id="2951"/>
    <lineage>
        <taxon>Eukaryota</taxon>
        <taxon>Sar</taxon>
        <taxon>Alveolata</taxon>
        <taxon>Dinophyceae</taxon>
        <taxon>Suessiales</taxon>
        <taxon>Symbiodiniaceae</taxon>
        <taxon>Symbiodinium</taxon>
    </lineage>
</organism>
<gene>
    <name evidence="13" type="primary">nek3</name>
    <name evidence="13" type="ORF">AK812_SmicGene39733</name>
</gene>
<dbReference type="PROSITE" id="PS00107">
    <property type="entry name" value="PROTEIN_KINASE_ATP"/>
    <property type="match status" value="2"/>
</dbReference>
<evidence type="ECO:0000256" key="5">
    <source>
        <dbReference type="ARBA" id="ARBA00022741"/>
    </source>
</evidence>
<feature type="compositionally biased region" description="Basic and acidic residues" evidence="11">
    <location>
        <begin position="755"/>
        <end position="764"/>
    </location>
</feature>
<comment type="catalytic activity">
    <reaction evidence="8">
        <text>L-threonyl-[protein] + ATP = O-phospho-L-threonyl-[protein] + ADP + H(+)</text>
        <dbReference type="Rhea" id="RHEA:46608"/>
        <dbReference type="Rhea" id="RHEA-COMP:11060"/>
        <dbReference type="Rhea" id="RHEA-COMP:11605"/>
        <dbReference type="ChEBI" id="CHEBI:15378"/>
        <dbReference type="ChEBI" id="CHEBI:30013"/>
        <dbReference type="ChEBI" id="CHEBI:30616"/>
        <dbReference type="ChEBI" id="CHEBI:61977"/>
        <dbReference type="ChEBI" id="CHEBI:456216"/>
        <dbReference type="EC" id="2.7.11.1"/>
    </reaction>
</comment>
<dbReference type="PROSITE" id="PS50011">
    <property type="entry name" value="PROTEIN_KINASE_DOM"/>
    <property type="match status" value="2"/>
</dbReference>
<comment type="catalytic activity">
    <reaction evidence="9">
        <text>L-seryl-[protein] + ATP = O-phospho-L-seryl-[protein] + ADP + H(+)</text>
        <dbReference type="Rhea" id="RHEA:17989"/>
        <dbReference type="Rhea" id="RHEA-COMP:9863"/>
        <dbReference type="Rhea" id="RHEA-COMP:11604"/>
        <dbReference type="ChEBI" id="CHEBI:15378"/>
        <dbReference type="ChEBI" id="CHEBI:29999"/>
        <dbReference type="ChEBI" id="CHEBI:30616"/>
        <dbReference type="ChEBI" id="CHEBI:83421"/>
        <dbReference type="ChEBI" id="CHEBI:456216"/>
        <dbReference type="EC" id="2.7.11.1"/>
    </reaction>
</comment>
<proteinExistence type="predicted"/>
<feature type="binding site" evidence="10">
    <location>
        <position position="366"/>
    </location>
    <ligand>
        <name>ATP</name>
        <dbReference type="ChEBI" id="CHEBI:30616"/>
    </ligand>
</feature>
<dbReference type="InterPro" id="IPR011009">
    <property type="entry name" value="Kinase-like_dom_sf"/>
</dbReference>
<evidence type="ECO:0000313" key="14">
    <source>
        <dbReference type="Proteomes" id="UP000186817"/>
    </source>
</evidence>
<dbReference type="GO" id="GO:0004674">
    <property type="term" value="F:protein serine/threonine kinase activity"/>
    <property type="evidence" value="ECO:0007669"/>
    <property type="project" value="UniProtKB-KW"/>
</dbReference>
<evidence type="ECO:0000256" key="6">
    <source>
        <dbReference type="ARBA" id="ARBA00022777"/>
    </source>
</evidence>
<keyword evidence="6 13" id="KW-0418">Kinase</keyword>
<evidence type="ECO:0000256" key="2">
    <source>
        <dbReference type="ARBA" id="ARBA00012513"/>
    </source>
</evidence>
<name>A0A1Q9CAH0_SYMMI</name>
<dbReference type="FunFam" id="1.10.510.10:FF:000465">
    <property type="entry name" value="Non-specific serine/threonine protein kinase"/>
    <property type="match status" value="1"/>
</dbReference>